<name>A0A2P5VPH3_GOSBA</name>
<dbReference type="Proteomes" id="UP000239757">
    <property type="component" value="Unassembled WGS sequence"/>
</dbReference>
<evidence type="ECO:0000313" key="3">
    <source>
        <dbReference type="EMBL" id="PPR80747.1"/>
    </source>
</evidence>
<dbReference type="EMBL" id="KZ671678">
    <property type="protein sequence ID" value="PPR80747.1"/>
    <property type="molecule type" value="Genomic_DNA"/>
</dbReference>
<sequence length="361" mass="37931">MPKVGRAGFSASLTPAELEALKSTPGFNEDGMTDVPLRWRGECESGTQFNSSMCNKELIGVRFSNKGVVAHNPNVAISMTSPRDTVGHGTHTSTTATGNYVKDASYFGCAMGTARGMALGARVAIRKWPNGGPQMKTLPNGTPWVLTVASGTMDRDFGATLSLGNKDTVDGVALFPGNFSSSQFPIVFMDACDEMSVLKKLGQKIVVCQDPGGEGSLSDQFDNIQAAGNIAIVDYIKSNSDPKASIDFKITSLGTKPSPVVAISSSRGPSRSCPSVLKPAIMASGDLVLAAWPPNVHPWLAPMCPALLKATYPDWSLAAIRSALMSTSNTIDNTGSPIRDMGANLRPARPLAMGAGHINPN</sequence>
<dbReference type="Gene3D" id="3.50.30.30">
    <property type="match status" value="2"/>
</dbReference>
<organism evidence="3 4">
    <name type="scientific">Gossypium barbadense</name>
    <name type="common">Sea Island cotton</name>
    <name type="synonym">Hibiscus barbadensis</name>
    <dbReference type="NCBI Taxonomy" id="3634"/>
    <lineage>
        <taxon>Eukaryota</taxon>
        <taxon>Viridiplantae</taxon>
        <taxon>Streptophyta</taxon>
        <taxon>Embryophyta</taxon>
        <taxon>Tracheophyta</taxon>
        <taxon>Spermatophyta</taxon>
        <taxon>Magnoliopsida</taxon>
        <taxon>eudicotyledons</taxon>
        <taxon>Gunneridae</taxon>
        <taxon>Pentapetalae</taxon>
        <taxon>rosids</taxon>
        <taxon>malvids</taxon>
        <taxon>Malvales</taxon>
        <taxon>Malvaceae</taxon>
        <taxon>Malvoideae</taxon>
        <taxon>Gossypium</taxon>
    </lineage>
</organism>
<reference evidence="3 4" key="1">
    <citation type="submission" date="2015-01" db="EMBL/GenBank/DDBJ databases">
        <title>Genome of allotetraploid Gossypium barbadense reveals genomic plasticity and fiber elongation in cotton evolution.</title>
        <authorList>
            <person name="Chen X."/>
            <person name="Liu X."/>
            <person name="Zhao B."/>
            <person name="Zheng H."/>
            <person name="Hu Y."/>
            <person name="Lu G."/>
            <person name="Yang C."/>
            <person name="Chen J."/>
            <person name="Shan C."/>
            <person name="Zhang L."/>
            <person name="Zhou Y."/>
            <person name="Wang L."/>
            <person name="Guo W."/>
            <person name="Bai Y."/>
            <person name="Ruan J."/>
            <person name="Shangguan X."/>
            <person name="Mao Y."/>
            <person name="Jiang J."/>
            <person name="Zhu Y."/>
            <person name="Lei J."/>
            <person name="Kang H."/>
            <person name="Chen S."/>
            <person name="He X."/>
            <person name="Wang R."/>
            <person name="Wang Y."/>
            <person name="Chen J."/>
            <person name="Wang L."/>
            <person name="Yu S."/>
            <person name="Wang B."/>
            <person name="Wei J."/>
            <person name="Song S."/>
            <person name="Lu X."/>
            <person name="Gao Z."/>
            <person name="Gu W."/>
            <person name="Deng X."/>
            <person name="Ma D."/>
            <person name="Wang S."/>
            <person name="Liang W."/>
            <person name="Fang L."/>
            <person name="Cai C."/>
            <person name="Zhu X."/>
            <person name="Zhou B."/>
            <person name="Zhang Y."/>
            <person name="Chen Z."/>
            <person name="Xu S."/>
            <person name="Zhu R."/>
            <person name="Wang S."/>
            <person name="Zhang T."/>
            <person name="Zhao G."/>
        </authorList>
    </citation>
    <scope>NUCLEOTIDE SEQUENCE [LARGE SCALE GENOMIC DNA]</scope>
    <source>
        <strain evidence="4">cv. Xinhai21</strain>
        <tissue evidence="3">Leaf</tissue>
    </source>
</reference>
<evidence type="ECO:0000256" key="2">
    <source>
        <dbReference type="ARBA" id="ARBA00022729"/>
    </source>
</evidence>
<dbReference type="GO" id="GO:0006508">
    <property type="term" value="P:proteolysis"/>
    <property type="evidence" value="ECO:0007669"/>
    <property type="project" value="InterPro"/>
</dbReference>
<dbReference type="Gene3D" id="3.40.50.200">
    <property type="entry name" value="Peptidase S8/S53 domain"/>
    <property type="match status" value="4"/>
</dbReference>
<gene>
    <name evidence="3" type="ORF">GOBAR_AA39969</name>
</gene>
<dbReference type="AlphaFoldDB" id="A0A2P5VPH3"/>
<dbReference type="PANTHER" id="PTHR10795">
    <property type="entry name" value="PROPROTEIN CONVERTASE SUBTILISIN/KEXIN"/>
    <property type="match status" value="1"/>
</dbReference>
<dbReference type="InterPro" id="IPR036852">
    <property type="entry name" value="Peptidase_S8/S53_dom_sf"/>
</dbReference>
<dbReference type="InterPro" id="IPR045051">
    <property type="entry name" value="SBT"/>
</dbReference>
<evidence type="ECO:0008006" key="5">
    <source>
        <dbReference type="Google" id="ProtNLM"/>
    </source>
</evidence>
<keyword evidence="2" id="KW-0732">Signal</keyword>
<proteinExistence type="inferred from homology"/>
<dbReference type="OrthoDB" id="4803627at2759"/>
<comment type="similarity">
    <text evidence="1">Belongs to the peptidase S8 family.</text>
</comment>
<evidence type="ECO:0000313" key="4">
    <source>
        <dbReference type="Proteomes" id="UP000239757"/>
    </source>
</evidence>
<dbReference type="SUPFAM" id="SSF52743">
    <property type="entry name" value="Subtilisin-like"/>
    <property type="match status" value="1"/>
</dbReference>
<protein>
    <recommendedName>
        <fullName evidence="5">Peptidase S8/S53 domain-containing protein</fullName>
    </recommendedName>
</protein>
<accession>A0A2P5VPH3</accession>
<evidence type="ECO:0000256" key="1">
    <source>
        <dbReference type="ARBA" id="ARBA00011073"/>
    </source>
</evidence>
<dbReference type="GO" id="GO:0004252">
    <property type="term" value="F:serine-type endopeptidase activity"/>
    <property type="evidence" value="ECO:0007669"/>
    <property type="project" value="InterPro"/>
</dbReference>